<accession>A0A150MZB9</accession>
<sequence>MNKTKSYLSFLLSFVLVLSTLGGAGIAQAQAEENYVEEWIEEELPGLDDYQQTLSIIEQIPESVVLEGTDAIINWYKETIDDPAVLSAIEYQYNQTNQGEFRIQGVIGCISAVGVALVSLAWAPSKILKVKSALKALGGTAKFVSTAINYYQNYRKLKYSRTVAWERAVNAAASNVAPDLKDALLSFFGIASIVSACTE</sequence>
<keyword evidence="2" id="KW-0732">Signal</keyword>
<feature type="chain" id="PRO_5007564948" evidence="2">
    <location>
        <begin position="30"/>
        <end position="199"/>
    </location>
</feature>
<dbReference type="AlphaFoldDB" id="A0A150MZB9"/>
<dbReference type="Proteomes" id="UP000075324">
    <property type="component" value="Unassembled WGS sequence"/>
</dbReference>
<reference evidence="3 4" key="1">
    <citation type="submission" date="2016-01" db="EMBL/GenBank/DDBJ databases">
        <title>Draft Genome Sequences of Seven Thermophilic Sporeformers Isolated from Foods.</title>
        <authorList>
            <person name="Berendsen E.M."/>
            <person name="Wells-Bennik M.H."/>
            <person name="Krawcyk A.O."/>
            <person name="De Jong A."/>
            <person name="Holsappel S."/>
            <person name="Eijlander R.T."/>
            <person name="Kuipers O.P."/>
        </authorList>
    </citation>
    <scope>NUCLEOTIDE SEQUENCE [LARGE SCALE GENOMIC DNA]</scope>
    <source>
        <strain evidence="3 4">B4110</strain>
    </source>
</reference>
<dbReference type="EMBL" id="LQYW01000062">
    <property type="protein sequence ID" value="KYD29743.1"/>
    <property type="molecule type" value="Genomic_DNA"/>
</dbReference>
<gene>
    <name evidence="3" type="ORF">B4110_1313</name>
</gene>
<dbReference type="GeneID" id="56925457"/>
<protein>
    <submittedName>
        <fullName evidence="3">Uncharacterized protein</fullName>
    </submittedName>
</protein>
<organism evidence="3 4">
    <name type="scientific">Parageobacillus toebii</name>
    <dbReference type="NCBI Taxonomy" id="153151"/>
    <lineage>
        <taxon>Bacteria</taxon>
        <taxon>Bacillati</taxon>
        <taxon>Bacillota</taxon>
        <taxon>Bacilli</taxon>
        <taxon>Bacillales</taxon>
        <taxon>Anoxybacillaceae</taxon>
        <taxon>Parageobacillus</taxon>
    </lineage>
</organism>
<name>A0A150MZB9_9BACL</name>
<keyword evidence="1" id="KW-0812">Transmembrane</keyword>
<keyword evidence="1" id="KW-1133">Transmembrane helix</keyword>
<evidence type="ECO:0000256" key="2">
    <source>
        <dbReference type="SAM" id="SignalP"/>
    </source>
</evidence>
<dbReference type="PATRIC" id="fig|153151.4.peg.3700"/>
<dbReference type="RefSeq" id="WP_003252038.1">
    <property type="nucleotide sequence ID" value="NZ_CP133588.1"/>
</dbReference>
<proteinExistence type="predicted"/>
<evidence type="ECO:0000313" key="3">
    <source>
        <dbReference type="EMBL" id="KYD29743.1"/>
    </source>
</evidence>
<comment type="caution">
    <text evidence="3">The sequence shown here is derived from an EMBL/GenBank/DDBJ whole genome shotgun (WGS) entry which is preliminary data.</text>
</comment>
<keyword evidence="1" id="KW-0472">Membrane</keyword>
<feature type="transmembrane region" description="Helical" evidence="1">
    <location>
        <begin position="103"/>
        <end position="123"/>
    </location>
</feature>
<evidence type="ECO:0000313" key="4">
    <source>
        <dbReference type="Proteomes" id="UP000075324"/>
    </source>
</evidence>
<evidence type="ECO:0000256" key="1">
    <source>
        <dbReference type="SAM" id="Phobius"/>
    </source>
</evidence>
<feature type="signal peptide" evidence="2">
    <location>
        <begin position="1"/>
        <end position="29"/>
    </location>
</feature>